<dbReference type="SUPFAM" id="SSF51120">
    <property type="entry name" value="beta-Roll"/>
    <property type="match status" value="1"/>
</dbReference>
<evidence type="ECO:0000259" key="1">
    <source>
        <dbReference type="SMART" id="SM00306"/>
    </source>
</evidence>
<keyword evidence="3" id="KW-1185">Reference proteome</keyword>
<dbReference type="RefSeq" id="WP_235223975.1">
    <property type="nucleotide sequence ID" value="NZ_JAKGAQ010000001.1"/>
</dbReference>
<dbReference type="PROSITE" id="PS50817">
    <property type="entry name" value="INTEIN_N_TER"/>
    <property type="match status" value="1"/>
</dbReference>
<organism evidence="2 3">
    <name type="scientific">Octadecabacter dasysiphoniae</name>
    <dbReference type="NCBI Taxonomy" id="2909341"/>
    <lineage>
        <taxon>Bacteria</taxon>
        <taxon>Pseudomonadati</taxon>
        <taxon>Pseudomonadota</taxon>
        <taxon>Alphaproteobacteria</taxon>
        <taxon>Rhodobacterales</taxon>
        <taxon>Roseobacteraceae</taxon>
        <taxon>Octadecabacter</taxon>
    </lineage>
</organism>
<protein>
    <recommendedName>
        <fullName evidence="1">Hint domain-containing protein</fullName>
    </recommendedName>
</protein>
<dbReference type="InterPro" id="IPR001343">
    <property type="entry name" value="Hemolysn_Ca-bd"/>
</dbReference>
<gene>
    <name evidence="2" type="ORF">L0664_02110</name>
</gene>
<dbReference type="InterPro" id="IPR030934">
    <property type="entry name" value="Intein_C"/>
</dbReference>
<evidence type="ECO:0000313" key="2">
    <source>
        <dbReference type="EMBL" id="MCF2869851.1"/>
    </source>
</evidence>
<dbReference type="CDD" id="cd00081">
    <property type="entry name" value="Hint"/>
    <property type="match status" value="1"/>
</dbReference>
<dbReference type="InterPro" id="IPR011049">
    <property type="entry name" value="Serralysin-like_metalloprot_C"/>
</dbReference>
<dbReference type="Gene3D" id="3.90.930.1">
    <property type="match status" value="2"/>
</dbReference>
<feature type="domain" description="Hint" evidence="1">
    <location>
        <begin position="256"/>
        <end position="360"/>
    </location>
</feature>
<dbReference type="InterPro" id="IPR036844">
    <property type="entry name" value="Hint_dom_sf"/>
</dbReference>
<dbReference type="Pfam" id="PF00353">
    <property type="entry name" value="HemolysinCabind"/>
    <property type="match status" value="1"/>
</dbReference>
<dbReference type="InterPro" id="IPR018511">
    <property type="entry name" value="Hemolysin-typ_Ca-bd_CS"/>
</dbReference>
<sequence>MPTTHQIVDPATGLTVEYINPWTYDPIANAWRCDDVRYTSGGDFNNLLQYGQPFDPNNNITGQFFIQEIAYNVPAAGPTVIFQQENVLTMGFGKNITFDDFDVVKNIKAGLHDDTLVEGQVYTLAELKTLGVSPEVIGANGQDYGDHALSTNLYGTGTPYPGTSTYPDEMAYIFGSVRFQISDDSTFQIVDGELVTSGRVELFSDDFNHESSSLSPWLSAFVAVIAGEAVNWERVEILYEGQGATRSDTYDIDVPDQCFPAGTPITLFDGTTKPIEAITQADTVLAYDADGKAVGGSVRALFTNTTAEFIRLSFSDGRDDLVVTPGHRFLTQTGDYMEIGHMLRLGGGAVRVLDLDGTVVDATGEALAYSAETAHLFEQSATKTIAFDGTAVRKHDVETGWTTYNFEVSTHHNYVAGGVRVHNDSILNAVQDGDALVSLNADLTNAAVLRDVDGNGTADFVTLDGFRDPASGVFSTQIEMVRVKYWDAANGDLATLLANVVANSPDALDTVFDPGNGNTWNDGTWGDDIEEAFFDDVLGATGSGPTGTPTGTPPYDEVIAYVDGVPVGIPDVSGASDPITLLASLSGLIAIVDGLKPATVNYAAGGGNVTAPAFEGISGVAAIAFLLGIDLGFELIPAVTVDGPFGPIEVSAAVTLGSLLDGQVGDQSQFSIAFGEGIAPEDVSQAQYGDDLILTIDNGDGTSGIMTLEGVYADGTADEVAGLTFADGTTLNLDQIPETATGNGTVEGTAGDDLIDAAFVDSDGDGVSAQGDVILAGLGNDTLAGGEGHDTLDGGAGTDTVLLDGAWDEFVFVADGALSVTDTNTVSGVNEGIDTLVSIEAVNFSDRNTAQIVEGETRTTVSVLDGDGGQLLSRTVMDTADDALWTSHTQTFAADGVARIDQVHVYDDGRILDTDYDANGVRTERTMTDVDDAHAWTSYTQTYAADGVARVDQVHVYDDGRTLDTDFDANGVRTERTMTDVDNAHAWTSYTQTFAADGVARVDQVHVYDDGRMLDTDYDVAGVRTERTMTDVDNAHAWTSYTQTFAVDGIARIDQIHTYDDGRTLDTDYDVNGVRTERTMTDVDDAHAWTSYTQTFAADGITKTDQIHTYDDGRILDTDYDANGVRTERTMTDVDDAYSWASYTQTFDLDGTLLSTVYVDDLGIV</sequence>
<name>A0ABS9CUH7_9RHOB</name>
<dbReference type="PROSITE" id="PS00330">
    <property type="entry name" value="HEMOLYSIN_CALCIUM"/>
    <property type="match status" value="1"/>
</dbReference>
<dbReference type="Gene3D" id="2.150.10.10">
    <property type="entry name" value="Serralysin-like metalloprotease, C-terminal"/>
    <property type="match status" value="1"/>
</dbReference>
<dbReference type="PROSITE" id="PS50818">
    <property type="entry name" value="INTEIN_C_TER"/>
    <property type="match status" value="1"/>
</dbReference>
<dbReference type="PRINTS" id="PR00313">
    <property type="entry name" value="CABNDNGRPT"/>
</dbReference>
<comment type="caution">
    <text evidence="2">The sequence shown here is derived from an EMBL/GenBank/DDBJ whole genome shotgun (WGS) entry which is preliminary data.</text>
</comment>
<dbReference type="InterPro" id="IPR003587">
    <property type="entry name" value="Hint_dom_N"/>
</dbReference>
<dbReference type="Proteomes" id="UP001200557">
    <property type="component" value="Unassembled WGS sequence"/>
</dbReference>
<dbReference type="InterPro" id="IPR006141">
    <property type="entry name" value="Intein_N"/>
</dbReference>
<dbReference type="SMART" id="SM00306">
    <property type="entry name" value="HintN"/>
    <property type="match status" value="1"/>
</dbReference>
<dbReference type="Gene3D" id="2.170.16.10">
    <property type="entry name" value="Hedgehog/Intein (Hint) domain"/>
    <property type="match status" value="1"/>
</dbReference>
<evidence type="ECO:0000313" key="3">
    <source>
        <dbReference type="Proteomes" id="UP001200557"/>
    </source>
</evidence>
<reference evidence="2 3" key="1">
    <citation type="submission" date="2022-01" db="EMBL/GenBank/DDBJ databases">
        <title>Octadecabacter sp. nov., isolated from a marine alga.</title>
        <authorList>
            <person name="Jin M.S."/>
            <person name="Kim H.M."/>
            <person name="Han D.M."/>
            <person name="Jung J.J."/>
            <person name="Jeon C.O."/>
        </authorList>
    </citation>
    <scope>NUCLEOTIDE SEQUENCE [LARGE SCALE GENOMIC DNA]</scope>
    <source>
        <strain evidence="2 3">G9-8</strain>
    </source>
</reference>
<dbReference type="SUPFAM" id="SSF51294">
    <property type="entry name" value="Hedgehog/intein (Hint) domain"/>
    <property type="match status" value="1"/>
</dbReference>
<accession>A0ABS9CUH7</accession>
<dbReference type="EMBL" id="JAKGAQ010000001">
    <property type="protein sequence ID" value="MCF2869851.1"/>
    <property type="molecule type" value="Genomic_DNA"/>
</dbReference>
<proteinExistence type="predicted"/>